<dbReference type="AlphaFoldDB" id="A0A0C2YA30"/>
<name>A0A0C2YA30_HEBCY</name>
<dbReference type="Proteomes" id="UP000053424">
    <property type="component" value="Unassembled WGS sequence"/>
</dbReference>
<accession>A0A0C2YA30</accession>
<keyword evidence="2" id="KW-1185">Reference proteome</keyword>
<proteinExistence type="predicted"/>
<reference evidence="1 2" key="1">
    <citation type="submission" date="2014-04" db="EMBL/GenBank/DDBJ databases">
        <authorList>
            <consortium name="DOE Joint Genome Institute"/>
            <person name="Kuo A."/>
            <person name="Gay G."/>
            <person name="Dore J."/>
            <person name="Kohler A."/>
            <person name="Nagy L.G."/>
            <person name="Floudas D."/>
            <person name="Copeland A."/>
            <person name="Barry K.W."/>
            <person name="Cichocki N."/>
            <person name="Veneault-Fourrey C."/>
            <person name="LaButti K."/>
            <person name="Lindquist E.A."/>
            <person name="Lipzen A."/>
            <person name="Lundell T."/>
            <person name="Morin E."/>
            <person name="Murat C."/>
            <person name="Sun H."/>
            <person name="Tunlid A."/>
            <person name="Henrissat B."/>
            <person name="Grigoriev I.V."/>
            <person name="Hibbett D.S."/>
            <person name="Martin F."/>
            <person name="Nordberg H.P."/>
            <person name="Cantor M.N."/>
            <person name="Hua S.X."/>
        </authorList>
    </citation>
    <scope>NUCLEOTIDE SEQUENCE [LARGE SCALE GENOMIC DNA]</scope>
    <source>
        <strain evidence="2">h7</strain>
    </source>
</reference>
<dbReference type="EMBL" id="KN831794">
    <property type="protein sequence ID" value="KIM37887.1"/>
    <property type="molecule type" value="Genomic_DNA"/>
</dbReference>
<reference evidence="2" key="2">
    <citation type="submission" date="2015-01" db="EMBL/GenBank/DDBJ databases">
        <title>Evolutionary Origins and Diversification of the Mycorrhizal Mutualists.</title>
        <authorList>
            <consortium name="DOE Joint Genome Institute"/>
            <consortium name="Mycorrhizal Genomics Consortium"/>
            <person name="Kohler A."/>
            <person name="Kuo A."/>
            <person name="Nagy L.G."/>
            <person name="Floudas D."/>
            <person name="Copeland A."/>
            <person name="Barry K.W."/>
            <person name="Cichocki N."/>
            <person name="Veneault-Fourrey C."/>
            <person name="LaButti K."/>
            <person name="Lindquist E.A."/>
            <person name="Lipzen A."/>
            <person name="Lundell T."/>
            <person name="Morin E."/>
            <person name="Murat C."/>
            <person name="Riley R."/>
            <person name="Ohm R."/>
            <person name="Sun H."/>
            <person name="Tunlid A."/>
            <person name="Henrissat B."/>
            <person name="Grigoriev I.V."/>
            <person name="Hibbett D.S."/>
            <person name="Martin F."/>
        </authorList>
    </citation>
    <scope>NUCLEOTIDE SEQUENCE [LARGE SCALE GENOMIC DNA]</scope>
    <source>
        <strain evidence="2">h7</strain>
    </source>
</reference>
<dbReference type="HOGENOM" id="CLU_1875688_0_0_1"/>
<protein>
    <submittedName>
        <fullName evidence="1">Uncharacterized protein</fullName>
    </submittedName>
</protein>
<sequence length="136" mass="15904">MLDKVAGYTIALQKMLEIMNKKGIETIDGEKVRIEDDFVFYFDEMLRADNMFGKGSLFEDTFPTDYPKGSTNTVVILSRYYRWDRRSTLERVYRVKEKDEDRAAKLAFVARFGEYGLRDEDLTWVTVVDPSMRLGS</sequence>
<evidence type="ECO:0000313" key="2">
    <source>
        <dbReference type="Proteomes" id="UP000053424"/>
    </source>
</evidence>
<gene>
    <name evidence="1" type="ORF">M413DRAFT_448155</name>
</gene>
<dbReference type="OrthoDB" id="3170088at2759"/>
<organism evidence="1 2">
    <name type="scientific">Hebeloma cylindrosporum</name>
    <dbReference type="NCBI Taxonomy" id="76867"/>
    <lineage>
        <taxon>Eukaryota</taxon>
        <taxon>Fungi</taxon>
        <taxon>Dikarya</taxon>
        <taxon>Basidiomycota</taxon>
        <taxon>Agaricomycotina</taxon>
        <taxon>Agaricomycetes</taxon>
        <taxon>Agaricomycetidae</taxon>
        <taxon>Agaricales</taxon>
        <taxon>Agaricineae</taxon>
        <taxon>Hymenogastraceae</taxon>
        <taxon>Hebeloma</taxon>
    </lineage>
</organism>
<evidence type="ECO:0000313" key="1">
    <source>
        <dbReference type="EMBL" id="KIM37887.1"/>
    </source>
</evidence>